<dbReference type="Pfam" id="PF02362">
    <property type="entry name" value="B3"/>
    <property type="match status" value="1"/>
</dbReference>
<evidence type="ECO:0000313" key="7">
    <source>
        <dbReference type="EMBL" id="KAK4802337.1"/>
    </source>
</evidence>
<dbReference type="SUPFAM" id="SSF101936">
    <property type="entry name" value="DNA-binding pseudobarrel domain"/>
    <property type="match status" value="1"/>
</dbReference>
<evidence type="ECO:0000256" key="2">
    <source>
        <dbReference type="ARBA" id="ARBA00023015"/>
    </source>
</evidence>
<dbReference type="InterPro" id="IPR044837">
    <property type="entry name" value="REM16-like"/>
</dbReference>
<organism evidence="7 8">
    <name type="scientific">Trapa natans</name>
    <name type="common">Water chestnut</name>
    <dbReference type="NCBI Taxonomy" id="22666"/>
    <lineage>
        <taxon>Eukaryota</taxon>
        <taxon>Viridiplantae</taxon>
        <taxon>Streptophyta</taxon>
        <taxon>Embryophyta</taxon>
        <taxon>Tracheophyta</taxon>
        <taxon>Spermatophyta</taxon>
        <taxon>Magnoliopsida</taxon>
        <taxon>eudicotyledons</taxon>
        <taxon>Gunneridae</taxon>
        <taxon>Pentapetalae</taxon>
        <taxon>rosids</taxon>
        <taxon>malvids</taxon>
        <taxon>Myrtales</taxon>
        <taxon>Lythraceae</taxon>
        <taxon>Trapa</taxon>
    </lineage>
</organism>
<dbReference type="PANTHER" id="PTHR31391:SF64">
    <property type="entry name" value="B3 DOMAIN-CONTAINING PROTEIN OS06G0112300"/>
    <property type="match status" value="1"/>
</dbReference>
<dbReference type="SMART" id="SM01019">
    <property type="entry name" value="B3"/>
    <property type="match status" value="1"/>
</dbReference>
<dbReference type="Gene3D" id="2.40.330.10">
    <property type="entry name" value="DNA-binding pseudobarrel domain"/>
    <property type="match status" value="1"/>
</dbReference>
<evidence type="ECO:0000256" key="3">
    <source>
        <dbReference type="ARBA" id="ARBA00023125"/>
    </source>
</evidence>
<keyword evidence="8" id="KW-1185">Reference proteome</keyword>
<keyword evidence="2" id="KW-0805">Transcription regulation</keyword>
<dbReference type="GO" id="GO:0005634">
    <property type="term" value="C:nucleus"/>
    <property type="evidence" value="ECO:0007669"/>
    <property type="project" value="UniProtKB-SubCell"/>
</dbReference>
<evidence type="ECO:0000256" key="5">
    <source>
        <dbReference type="ARBA" id="ARBA00023242"/>
    </source>
</evidence>
<evidence type="ECO:0000256" key="4">
    <source>
        <dbReference type="ARBA" id="ARBA00023163"/>
    </source>
</evidence>
<evidence type="ECO:0000259" key="6">
    <source>
        <dbReference type="PROSITE" id="PS50863"/>
    </source>
</evidence>
<dbReference type="AlphaFoldDB" id="A0AAN7RFR8"/>
<keyword evidence="3" id="KW-0238">DNA-binding</keyword>
<gene>
    <name evidence="7" type="ORF">SAY86_000540</name>
</gene>
<evidence type="ECO:0000256" key="1">
    <source>
        <dbReference type="ARBA" id="ARBA00004123"/>
    </source>
</evidence>
<keyword evidence="4" id="KW-0804">Transcription</keyword>
<dbReference type="Proteomes" id="UP001346149">
    <property type="component" value="Unassembled WGS sequence"/>
</dbReference>
<dbReference type="GO" id="GO:0003677">
    <property type="term" value="F:DNA binding"/>
    <property type="evidence" value="ECO:0007669"/>
    <property type="project" value="UniProtKB-KW"/>
</dbReference>
<keyword evidence="5" id="KW-0539">Nucleus</keyword>
<accession>A0AAN7RFR8</accession>
<dbReference type="InterPro" id="IPR015300">
    <property type="entry name" value="DNA-bd_pseudobarrel_sf"/>
</dbReference>
<dbReference type="PROSITE" id="PS50863">
    <property type="entry name" value="B3"/>
    <property type="match status" value="1"/>
</dbReference>
<reference evidence="7 8" key="1">
    <citation type="journal article" date="2023" name="Hortic Res">
        <title>Pangenome of water caltrop reveals structural variations and asymmetric subgenome divergence after allopolyploidization.</title>
        <authorList>
            <person name="Zhang X."/>
            <person name="Chen Y."/>
            <person name="Wang L."/>
            <person name="Yuan Y."/>
            <person name="Fang M."/>
            <person name="Shi L."/>
            <person name="Lu R."/>
            <person name="Comes H.P."/>
            <person name="Ma Y."/>
            <person name="Chen Y."/>
            <person name="Huang G."/>
            <person name="Zhou Y."/>
            <person name="Zheng Z."/>
            <person name="Qiu Y."/>
        </authorList>
    </citation>
    <scope>NUCLEOTIDE SEQUENCE [LARGE SCALE GENOMIC DNA]</scope>
    <source>
        <strain evidence="7">F231</strain>
    </source>
</reference>
<comment type="caution">
    <text evidence="7">The sequence shown here is derived from an EMBL/GenBank/DDBJ whole genome shotgun (WGS) entry which is preliminary data.</text>
</comment>
<proteinExistence type="predicted"/>
<dbReference type="CDD" id="cd10017">
    <property type="entry name" value="B3_DNA"/>
    <property type="match status" value="1"/>
</dbReference>
<feature type="domain" description="TF-B3" evidence="6">
    <location>
        <begin position="104"/>
        <end position="200"/>
    </location>
</feature>
<protein>
    <recommendedName>
        <fullName evidence="6">TF-B3 domain-containing protein</fullName>
    </recommendedName>
</protein>
<name>A0AAN7RFR8_TRANT</name>
<evidence type="ECO:0000313" key="8">
    <source>
        <dbReference type="Proteomes" id="UP001346149"/>
    </source>
</evidence>
<comment type="subcellular location">
    <subcellularLocation>
        <location evidence="1">Nucleus</location>
    </subcellularLocation>
</comment>
<dbReference type="EMBL" id="JAXQNO010000002">
    <property type="protein sequence ID" value="KAK4802337.1"/>
    <property type="molecule type" value="Genomic_DNA"/>
</dbReference>
<sequence length="221" mass="25356">MVEESERESQKKNGNHPKKEISWEFLRAGWPGHQLPNSCNFPFSLSGEGVEAKAILPLNHEDDNSISFLSPHGLCRFLIHQKHKMVAVQQDDEIQHLSGKKPFFHTMVCPSQIKPKYTMFLPVKIYSILPSEDVPAVLMCRGKEWGMVYYGNGLKRKRFNVQWRHFADDNALKVGDACVFELMVCTKEVLKFRVQILRGDIPLILQYRVPGANSDHPLVIE</sequence>
<dbReference type="PANTHER" id="PTHR31391">
    <property type="entry name" value="B3 DOMAIN-CONTAINING PROTEIN OS11G0197600-RELATED"/>
    <property type="match status" value="1"/>
</dbReference>
<dbReference type="InterPro" id="IPR003340">
    <property type="entry name" value="B3_DNA-bd"/>
</dbReference>